<organism evidence="2 3">
    <name type="scientific">Eumeta variegata</name>
    <name type="common">Bagworm moth</name>
    <name type="synonym">Eumeta japonica</name>
    <dbReference type="NCBI Taxonomy" id="151549"/>
    <lineage>
        <taxon>Eukaryota</taxon>
        <taxon>Metazoa</taxon>
        <taxon>Ecdysozoa</taxon>
        <taxon>Arthropoda</taxon>
        <taxon>Hexapoda</taxon>
        <taxon>Insecta</taxon>
        <taxon>Pterygota</taxon>
        <taxon>Neoptera</taxon>
        <taxon>Endopterygota</taxon>
        <taxon>Lepidoptera</taxon>
        <taxon>Glossata</taxon>
        <taxon>Ditrysia</taxon>
        <taxon>Tineoidea</taxon>
        <taxon>Psychidae</taxon>
        <taxon>Oiketicinae</taxon>
        <taxon>Eumeta</taxon>
    </lineage>
</organism>
<protein>
    <submittedName>
        <fullName evidence="2">Uncharacterized protein</fullName>
    </submittedName>
</protein>
<feature type="compositionally biased region" description="Basic and acidic residues" evidence="1">
    <location>
        <begin position="1"/>
        <end position="10"/>
    </location>
</feature>
<proteinExistence type="predicted"/>
<feature type="compositionally biased region" description="Polar residues" evidence="1">
    <location>
        <begin position="17"/>
        <end position="26"/>
    </location>
</feature>
<feature type="region of interest" description="Disordered" evidence="1">
    <location>
        <begin position="1"/>
        <end position="26"/>
    </location>
</feature>
<gene>
    <name evidence="2" type="ORF">EVAR_5111_1</name>
</gene>
<evidence type="ECO:0000313" key="2">
    <source>
        <dbReference type="EMBL" id="GBP05805.1"/>
    </source>
</evidence>
<sequence>MKTDLKRGEPGTEQARPPNSTTPRTRMISNKNEFKITNELSLQLDVHFTHSITSSELYHNDLQPVTYGNFHPVTIPHNYLYPVTYGNLHPVTIPITHNTTSIRSRMATSIRSTIPITSIRSTIPITSIQLSSSHETSIRLQASIRLHKAMQN</sequence>
<reference evidence="2 3" key="1">
    <citation type="journal article" date="2019" name="Commun. Biol.">
        <title>The bagworm genome reveals a unique fibroin gene that provides high tensile strength.</title>
        <authorList>
            <person name="Kono N."/>
            <person name="Nakamura H."/>
            <person name="Ohtoshi R."/>
            <person name="Tomita M."/>
            <person name="Numata K."/>
            <person name="Arakawa K."/>
        </authorList>
    </citation>
    <scope>NUCLEOTIDE SEQUENCE [LARGE SCALE GENOMIC DNA]</scope>
</reference>
<evidence type="ECO:0000313" key="3">
    <source>
        <dbReference type="Proteomes" id="UP000299102"/>
    </source>
</evidence>
<evidence type="ECO:0000256" key="1">
    <source>
        <dbReference type="SAM" id="MobiDB-lite"/>
    </source>
</evidence>
<keyword evidence="3" id="KW-1185">Reference proteome</keyword>
<name>A0A4C1SV38_EUMVA</name>
<comment type="caution">
    <text evidence="2">The sequence shown here is derived from an EMBL/GenBank/DDBJ whole genome shotgun (WGS) entry which is preliminary data.</text>
</comment>
<dbReference type="Proteomes" id="UP000299102">
    <property type="component" value="Unassembled WGS sequence"/>
</dbReference>
<accession>A0A4C1SV38</accession>
<dbReference type="EMBL" id="BGZK01000019">
    <property type="protein sequence ID" value="GBP05805.1"/>
    <property type="molecule type" value="Genomic_DNA"/>
</dbReference>
<dbReference type="AlphaFoldDB" id="A0A4C1SV38"/>